<keyword evidence="3" id="KW-1185">Reference proteome</keyword>
<dbReference type="SUPFAM" id="SSF49464">
    <property type="entry name" value="Carboxypeptidase regulatory domain-like"/>
    <property type="match status" value="1"/>
</dbReference>
<accession>A0A4R7KAS4</accession>
<feature type="chain" id="PRO_5020283471" evidence="1">
    <location>
        <begin position="34"/>
        <end position="436"/>
    </location>
</feature>
<keyword evidence="2" id="KW-0121">Carboxypeptidase</keyword>
<dbReference type="GO" id="GO:0004180">
    <property type="term" value="F:carboxypeptidase activity"/>
    <property type="evidence" value="ECO:0007669"/>
    <property type="project" value="UniProtKB-KW"/>
</dbReference>
<evidence type="ECO:0000256" key="1">
    <source>
        <dbReference type="SAM" id="SignalP"/>
    </source>
</evidence>
<feature type="signal peptide" evidence="1">
    <location>
        <begin position="1"/>
        <end position="33"/>
    </location>
</feature>
<dbReference type="AlphaFoldDB" id="A0A4R7KAS4"/>
<protein>
    <submittedName>
        <fullName evidence="2">Carboxypeptidase-like protein</fullName>
    </submittedName>
</protein>
<evidence type="ECO:0000313" key="3">
    <source>
        <dbReference type="Proteomes" id="UP000294749"/>
    </source>
</evidence>
<dbReference type="Gene3D" id="2.60.40.1120">
    <property type="entry name" value="Carboxypeptidase-like, regulatory domain"/>
    <property type="match status" value="1"/>
</dbReference>
<comment type="caution">
    <text evidence="2">The sequence shown here is derived from an EMBL/GenBank/DDBJ whole genome shotgun (WGS) entry which is preliminary data.</text>
</comment>
<organism evidence="2 3">
    <name type="scientific">Maribacter spongiicola</name>
    <dbReference type="NCBI Taxonomy" id="1206753"/>
    <lineage>
        <taxon>Bacteria</taxon>
        <taxon>Pseudomonadati</taxon>
        <taxon>Bacteroidota</taxon>
        <taxon>Flavobacteriia</taxon>
        <taxon>Flavobacteriales</taxon>
        <taxon>Flavobacteriaceae</taxon>
        <taxon>Maribacter</taxon>
    </lineage>
</organism>
<dbReference type="Pfam" id="PF13715">
    <property type="entry name" value="CarbopepD_reg_2"/>
    <property type="match status" value="1"/>
</dbReference>
<keyword evidence="2" id="KW-0645">Protease</keyword>
<keyword evidence="1" id="KW-0732">Signal</keyword>
<reference evidence="2 3" key="1">
    <citation type="submission" date="2019-03" db="EMBL/GenBank/DDBJ databases">
        <title>Genomic Encyclopedia of Archaeal and Bacterial Type Strains, Phase II (KMG-II): from individual species to whole genera.</title>
        <authorList>
            <person name="Goeker M."/>
        </authorList>
    </citation>
    <scope>NUCLEOTIDE SEQUENCE [LARGE SCALE GENOMIC DNA]</scope>
    <source>
        <strain evidence="2 3">DSM 25233</strain>
    </source>
</reference>
<proteinExistence type="predicted"/>
<dbReference type="RefSeq" id="WP_133686939.1">
    <property type="nucleotide sequence ID" value="NZ_SOAY01000010.1"/>
</dbReference>
<sequence>MLKENINAIKRLNLKHVLVLFFLTGSMFTTISAQTNNFTEYSGEVVDAESKKPLVFATLTINNTNVTTITNSEGQFSLKVPNDYLSNNLTISFLGYKTKQIAISQLELEKNKIVMDEFVVALAEASIDAPNNAEALVKETLDRKGDNYLDENTVMTAFYRETIKKRKTNVSLSEAVVNIYKTPYSSKKTDALELYKARKSTDYSKLDTVALKLQGGPFNTLFVDMVKYPNYIFTEETLKYYDFSFDTSTRVNDQLIYVIDFKQKPEIIDPLYNGKLYIDAKNKILTSAIYSLNITDKRLASQMFVRRKPKNAEVWPTEVSYRVDYREKNGKWYYGYSNVLLEFKINWDKRLFNSVYSMSCEMAITDWEKNMDNNIPKSKDRMKSSIILSDEAIGFADPDFWGEYNIIEPEKSIESAIKKIQRQLKKDRSSSGTAAR</sequence>
<gene>
    <name evidence="2" type="ORF">CLV90_1645</name>
</gene>
<dbReference type="Proteomes" id="UP000294749">
    <property type="component" value="Unassembled WGS sequence"/>
</dbReference>
<dbReference type="InterPro" id="IPR008969">
    <property type="entry name" value="CarboxyPept-like_regulatory"/>
</dbReference>
<evidence type="ECO:0000313" key="2">
    <source>
        <dbReference type="EMBL" id="TDT47568.1"/>
    </source>
</evidence>
<dbReference type="EMBL" id="SOAY01000010">
    <property type="protein sequence ID" value="TDT47568.1"/>
    <property type="molecule type" value="Genomic_DNA"/>
</dbReference>
<dbReference type="OrthoDB" id="1413766at2"/>
<keyword evidence="2" id="KW-0378">Hydrolase</keyword>
<name>A0A4R7KAS4_9FLAO</name>